<dbReference type="GO" id="GO:0015031">
    <property type="term" value="P:protein transport"/>
    <property type="evidence" value="ECO:0007669"/>
    <property type="project" value="UniProtKB-KW"/>
</dbReference>
<dbReference type="AlphaFoldDB" id="A0AAN9Y6T4"/>
<dbReference type="InterPro" id="IPR036282">
    <property type="entry name" value="Glutathione-S-Trfase_C_sf"/>
</dbReference>
<comment type="similarity">
    <text evidence="2">Belongs to the metaxin family.</text>
</comment>
<keyword evidence="8" id="KW-0812">Transmembrane</keyword>
<name>A0AAN9Y6T4_9HEMI</name>
<comment type="subcellular location">
    <subcellularLocation>
        <location evidence="1">Mitochondrion outer membrane</location>
    </subcellularLocation>
</comment>
<evidence type="ECO:0000256" key="3">
    <source>
        <dbReference type="ARBA" id="ARBA00022448"/>
    </source>
</evidence>
<dbReference type="InterPro" id="IPR019564">
    <property type="entry name" value="Sam37/metaxin_N"/>
</dbReference>
<evidence type="ECO:0000256" key="6">
    <source>
        <dbReference type="ARBA" id="ARBA00023128"/>
    </source>
</evidence>
<sequence length="311" mass="35992">MELEIWSGEWGLPSIDCQCLQVLTLLKISGAVFEVNKTNNPLFTTEGLPALKHEKRNLHNFHHILTYLNEKNYVPDPNLNAKELAESLAYRNMVEQKLFPALRYVWWVDEKNFENVTRPRYAKMLPFPLNFFYPGHYRRINESAIHSLYQHLETDTDIQIEIFKEAEKCLTCLSNRLGDKDFFFGSHPSTLDSFVFGCLAPLLKAPFTANVLQNHLKACPNLVKFVNRILQRYFSRELKEYEKEQPPKAKDTSKSEVFPNKTRNQILATLFAITAMLSFGISTGIFSISLHNSDPDDDDISDFVNEEQFSE</sequence>
<dbReference type="Proteomes" id="UP001367676">
    <property type="component" value="Unassembled WGS sequence"/>
</dbReference>
<feature type="transmembrane region" description="Helical" evidence="8">
    <location>
        <begin position="266"/>
        <end position="288"/>
    </location>
</feature>
<gene>
    <name evidence="11" type="ORF">V9T40_009529</name>
</gene>
<evidence type="ECO:0008006" key="13">
    <source>
        <dbReference type="Google" id="ProtNLM"/>
    </source>
</evidence>
<protein>
    <recommendedName>
        <fullName evidence="13">Metaxin</fullName>
    </recommendedName>
</protein>
<dbReference type="Pfam" id="PF17171">
    <property type="entry name" value="GST_C_6"/>
    <property type="match status" value="1"/>
</dbReference>
<evidence type="ECO:0000259" key="10">
    <source>
        <dbReference type="Pfam" id="PF17171"/>
    </source>
</evidence>
<dbReference type="PANTHER" id="PTHR12289">
    <property type="entry name" value="METAXIN RELATED"/>
    <property type="match status" value="1"/>
</dbReference>
<proteinExistence type="inferred from homology"/>
<dbReference type="Gene3D" id="1.20.1050.10">
    <property type="match status" value="1"/>
</dbReference>
<feature type="domain" description="Mitochondrial outer membrane transport complex Sam37/metaxin N-terminal" evidence="9">
    <location>
        <begin position="19"/>
        <end position="138"/>
    </location>
</feature>
<organism evidence="11 12">
    <name type="scientific">Parthenolecanium corni</name>
    <dbReference type="NCBI Taxonomy" id="536013"/>
    <lineage>
        <taxon>Eukaryota</taxon>
        <taxon>Metazoa</taxon>
        <taxon>Ecdysozoa</taxon>
        <taxon>Arthropoda</taxon>
        <taxon>Hexapoda</taxon>
        <taxon>Insecta</taxon>
        <taxon>Pterygota</taxon>
        <taxon>Neoptera</taxon>
        <taxon>Paraneoptera</taxon>
        <taxon>Hemiptera</taxon>
        <taxon>Sternorrhyncha</taxon>
        <taxon>Coccoidea</taxon>
        <taxon>Coccidae</taxon>
        <taxon>Parthenolecanium</taxon>
    </lineage>
</organism>
<keyword evidence="6" id="KW-0496">Mitochondrion</keyword>
<evidence type="ECO:0000256" key="8">
    <source>
        <dbReference type="SAM" id="Phobius"/>
    </source>
</evidence>
<evidence type="ECO:0000256" key="7">
    <source>
        <dbReference type="ARBA" id="ARBA00023136"/>
    </source>
</evidence>
<dbReference type="GO" id="GO:0001401">
    <property type="term" value="C:SAM complex"/>
    <property type="evidence" value="ECO:0007669"/>
    <property type="project" value="InterPro"/>
</dbReference>
<evidence type="ECO:0000313" key="12">
    <source>
        <dbReference type="Proteomes" id="UP001367676"/>
    </source>
</evidence>
<dbReference type="InterPro" id="IPR040079">
    <property type="entry name" value="Glutathione_S-Trfase"/>
</dbReference>
<reference evidence="11 12" key="1">
    <citation type="submission" date="2024-03" db="EMBL/GenBank/DDBJ databases">
        <title>Adaptation during the transition from Ophiocordyceps entomopathogen to insect associate is accompanied by gene loss and intensified selection.</title>
        <authorList>
            <person name="Ward C.M."/>
            <person name="Onetto C.A."/>
            <person name="Borneman A.R."/>
        </authorList>
    </citation>
    <scope>NUCLEOTIDE SEQUENCE [LARGE SCALE GENOMIC DNA]</scope>
    <source>
        <strain evidence="11">AWRI1</strain>
        <tissue evidence="11">Single Adult Female</tissue>
    </source>
</reference>
<dbReference type="InterPro" id="IPR033468">
    <property type="entry name" value="Metaxin_GST"/>
</dbReference>
<keyword evidence="5" id="KW-0653">Protein transport</keyword>
<dbReference type="CDD" id="cd03212">
    <property type="entry name" value="GST_C_Metaxin1_3"/>
    <property type="match status" value="1"/>
</dbReference>
<evidence type="ECO:0000256" key="2">
    <source>
        <dbReference type="ARBA" id="ARBA00009170"/>
    </source>
</evidence>
<dbReference type="InterPro" id="IPR050931">
    <property type="entry name" value="Mito_Protein_Transport_Metaxin"/>
</dbReference>
<dbReference type="SUPFAM" id="SSF47616">
    <property type="entry name" value="GST C-terminal domain-like"/>
    <property type="match status" value="1"/>
</dbReference>
<keyword evidence="8" id="KW-1133">Transmembrane helix</keyword>
<feature type="domain" description="Metaxin glutathione S-transferase" evidence="10">
    <location>
        <begin position="166"/>
        <end position="229"/>
    </location>
</feature>
<keyword evidence="4" id="KW-1000">Mitochondrion outer membrane</keyword>
<keyword evidence="7 8" id="KW-0472">Membrane</keyword>
<dbReference type="SFLD" id="SFLDS00019">
    <property type="entry name" value="Glutathione_Transferase_(cytos"/>
    <property type="match status" value="1"/>
</dbReference>
<keyword evidence="12" id="KW-1185">Reference proteome</keyword>
<keyword evidence="3" id="KW-0813">Transport</keyword>
<dbReference type="Pfam" id="PF10568">
    <property type="entry name" value="Tom37"/>
    <property type="match status" value="1"/>
</dbReference>
<evidence type="ECO:0000259" key="9">
    <source>
        <dbReference type="Pfam" id="PF10568"/>
    </source>
</evidence>
<dbReference type="SFLD" id="SFLDG01180">
    <property type="entry name" value="SUF1"/>
    <property type="match status" value="1"/>
</dbReference>
<dbReference type="EMBL" id="JBBCAQ010000010">
    <property type="protein sequence ID" value="KAK7602088.1"/>
    <property type="molecule type" value="Genomic_DNA"/>
</dbReference>
<evidence type="ECO:0000313" key="11">
    <source>
        <dbReference type="EMBL" id="KAK7602088.1"/>
    </source>
</evidence>
<comment type="caution">
    <text evidence="11">The sequence shown here is derived from an EMBL/GenBank/DDBJ whole genome shotgun (WGS) entry which is preliminary data.</text>
</comment>
<dbReference type="CDD" id="cd03078">
    <property type="entry name" value="GST_N_Metaxin1_like"/>
    <property type="match status" value="1"/>
</dbReference>
<dbReference type="PANTHER" id="PTHR12289:SF41">
    <property type="entry name" value="FAILED AXON CONNECTIONS-RELATED"/>
    <property type="match status" value="1"/>
</dbReference>
<evidence type="ECO:0000256" key="4">
    <source>
        <dbReference type="ARBA" id="ARBA00022787"/>
    </source>
</evidence>
<dbReference type="GO" id="GO:0007005">
    <property type="term" value="P:mitochondrion organization"/>
    <property type="evidence" value="ECO:0007669"/>
    <property type="project" value="TreeGrafter"/>
</dbReference>
<evidence type="ECO:0000256" key="1">
    <source>
        <dbReference type="ARBA" id="ARBA00004294"/>
    </source>
</evidence>
<evidence type="ECO:0000256" key="5">
    <source>
        <dbReference type="ARBA" id="ARBA00022927"/>
    </source>
</evidence>
<accession>A0AAN9Y6T4</accession>